<keyword evidence="3 7" id="KW-0698">rRNA processing</keyword>
<evidence type="ECO:0000256" key="1">
    <source>
        <dbReference type="ARBA" id="ARBA00010396"/>
    </source>
</evidence>
<dbReference type="GO" id="GO:0070475">
    <property type="term" value="P:rRNA base methylation"/>
    <property type="evidence" value="ECO:0007669"/>
    <property type="project" value="UniProtKB-UniRule"/>
</dbReference>
<dbReference type="PANTHER" id="PTHR11265:SF0">
    <property type="entry name" value="12S RRNA N4-METHYLCYTIDINE METHYLTRANSFERASE"/>
    <property type="match status" value="1"/>
</dbReference>
<dbReference type="InterPro" id="IPR002903">
    <property type="entry name" value="RsmH"/>
</dbReference>
<dbReference type="AlphaFoldDB" id="A0A1F6U5S3"/>
<evidence type="ECO:0000256" key="2">
    <source>
        <dbReference type="ARBA" id="ARBA00022490"/>
    </source>
</evidence>
<dbReference type="STRING" id="1817768.A3A87_04050"/>
<protein>
    <recommendedName>
        <fullName evidence="7">Ribosomal RNA small subunit methyltransferase H</fullName>
        <ecNumber evidence="7">2.1.1.199</ecNumber>
    </recommendedName>
    <alternativeName>
        <fullName evidence="7">16S rRNA m(4)C1402 methyltransferase</fullName>
    </alternativeName>
    <alternativeName>
        <fullName evidence="7">rRNA (cytosine-N(4)-)-methyltransferase RsmH</fullName>
    </alternativeName>
</protein>
<comment type="subcellular location">
    <subcellularLocation>
        <location evidence="7">Cytoplasm</location>
    </subcellularLocation>
</comment>
<keyword evidence="4 7" id="KW-0489">Methyltransferase</keyword>
<dbReference type="SUPFAM" id="SSF81799">
    <property type="entry name" value="Putative methyltransferase TM0872, insert domain"/>
    <property type="match status" value="1"/>
</dbReference>
<evidence type="ECO:0000313" key="9">
    <source>
        <dbReference type="Proteomes" id="UP000179037"/>
    </source>
</evidence>
<comment type="similarity">
    <text evidence="1 7">Belongs to the methyltransferase superfamily. RsmH family.</text>
</comment>
<dbReference type="GO" id="GO:0071424">
    <property type="term" value="F:rRNA (cytosine-N4-)-methyltransferase activity"/>
    <property type="evidence" value="ECO:0007669"/>
    <property type="project" value="UniProtKB-UniRule"/>
</dbReference>
<comment type="caution">
    <text evidence="8">The sequence shown here is derived from an EMBL/GenBank/DDBJ whole genome shotgun (WGS) entry which is preliminary data.</text>
</comment>
<feature type="binding site" evidence="7">
    <location>
        <position position="54"/>
    </location>
    <ligand>
        <name>S-adenosyl-L-methionine</name>
        <dbReference type="ChEBI" id="CHEBI:59789"/>
    </ligand>
</feature>
<keyword evidence="6 7" id="KW-0949">S-adenosyl-L-methionine</keyword>
<reference evidence="8 9" key="1">
    <citation type="journal article" date="2016" name="Nat. Commun.">
        <title>Thousands of microbial genomes shed light on interconnected biogeochemical processes in an aquifer system.</title>
        <authorList>
            <person name="Anantharaman K."/>
            <person name="Brown C.T."/>
            <person name="Hug L.A."/>
            <person name="Sharon I."/>
            <person name="Castelle C.J."/>
            <person name="Probst A.J."/>
            <person name="Thomas B.C."/>
            <person name="Singh A."/>
            <person name="Wilkins M.J."/>
            <person name="Karaoz U."/>
            <person name="Brodie E.L."/>
            <person name="Williams K.H."/>
            <person name="Hubbard S.S."/>
            <person name="Banfield J.F."/>
        </authorList>
    </citation>
    <scope>NUCLEOTIDE SEQUENCE [LARGE SCALE GENOMIC DNA]</scope>
</reference>
<feature type="binding site" evidence="7">
    <location>
        <begin position="34"/>
        <end position="36"/>
    </location>
    <ligand>
        <name>S-adenosyl-L-methionine</name>
        <dbReference type="ChEBI" id="CHEBI:59789"/>
    </ligand>
</feature>
<dbReference type="Proteomes" id="UP000179037">
    <property type="component" value="Unassembled WGS sequence"/>
</dbReference>
<dbReference type="Gene3D" id="1.10.150.170">
    <property type="entry name" value="Putative methyltransferase TM0872, insert domain"/>
    <property type="match status" value="1"/>
</dbReference>
<comment type="catalytic activity">
    <reaction evidence="7">
        <text>cytidine(1402) in 16S rRNA + S-adenosyl-L-methionine = N(4)-methylcytidine(1402) in 16S rRNA + S-adenosyl-L-homocysteine + H(+)</text>
        <dbReference type="Rhea" id="RHEA:42928"/>
        <dbReference type="Rhea" id="RHEA-COMP:10286"/>
        <dbReference type="Rhea" id="RHEA-COMP:10287"/>
        <dbReference type="ChEBI" id="CHEBI:15378"/>
        <dbReference type="ChEBI" id="CHEBI:57856"/>
        <dbReference type="ChEBI" id="CHEBI:59789"/>
        <dbReference type="ChEBI" id="CHEBI:74506"/>
        <dbReference type="ChEBI" id="CHEBI:82748"/>
        <dbReference type="EC" id="2.1.1.199"/>
    </reaction>
</comment>
<feature type="binding site" evidence="7">
    <location>
        <position position="102"/>
    </location>
    <ligand>
        <name>S-adenosyl-L-methionine</name>
        <dbReference type="ChEBI" id="CHEBI:59789"/>
    </ligand>
</feature>
<evidence type="ECO:0000256" key="5">
    <source>
        <dbReference type="ARBA" id="ARBA00022679"/>
    </source>
</evidence>
<evidence type="ECO:0000256" key="6">
    <source>
        <dbReference type="ARBA" id="ARBA00022691"/>
    </source>
</evidence>
<dbReference type="FunFam" id="1.10.150.170:FF:000001">
    <property type="entry name" value="Ribosomal RNA small subunit methyltransferase H"/>
    <property type="match status" value="1"/>
</dbReference>
<evidence type="ECO:0000256" key="4">
    <source>
        <dbReference type="ARBA" id="ARBA00022603"/>
    </source>
</evidence>
<comment type="function">
    <text evidence="7">Specifically methylates the N4 position of cytidine in position 1402 (C1402) of 16S rRNA.</text>
</comment>
<dbReference type="EC" id="2.1.1.199" evidence="7"/>
<dbReference type="PANTHER" id="PTHR11265">
    <property type="entry name" value="S-ADENOSYL-METHYLTRANSFERASE MRAW"/>
    <property type="match status" value="1"/>
</dbReference>
<dbReference type="Gene3D" id="3.40.50.150">
    <property type="entry name" value="Vaccinia Virus protein VP39"/>
    <property type="match status" value="1"/>
</dbReference>
<feature type="binding site" evidence="7">
    <location>
        <position position="109"/>
    </location>
    <ligand>
        <name>S-adenosyl-L-methionine</name>
        <dbReference type="ChEBI" id="CHEBI:59789"/>
    </ligand>
</feature>
<dbReference type="InterPro" id="IPR029063">
    <property type="entry name" value="SAM-dependent_MTases_sf"/>
</dbReference>
<name>A0A1F6U5S3_9PROT</name>
<dbReference type="GO" id="GO:0005737">
    <property type="term" value="C:cytoplasm"/>
    <property type="evidence" value="ECO:0007669"/>
    <property type="project" value="UniProtKB-SubCell"/>
</dbReference>
<dbReference type="PIRSF" id="PIRSF004486">
    <property type="entry name" value="MraW"/>
    <property type="match status" value="1"/>
</dbReference>
<sequence length="316" mass="35344">MNGYHHVPVLLEEALQALQVKEDGVYVDATYGRGGHAQEILKKIGERGRLLAFDRDPHACEDARRRFGNDARVQIHQGPYSMLGQAIESQGLAGGINGILFDLGVSSPQIEDTLRGFSFRAEGPLDMRMDPRAGESAAEWINRAEENEIVRVLRDYGEERFAKRIARAILRERSIEPIATTRRLAEIVARAVPAREKSKDPATRTFQAIRIHINRELEELTEALPQAVKALTAGGRLAVISFHSLEDRVVKHFLRVEAKGRELPPELPVRHDQFRARLKIVGKATRASEAEISRNPRARSAVLRVAERTAEDGIHA</sequence>
<gene>
    <name evidence="7" type="primary">rsmH</name>
    <name evidence="8" type="ORF">A3A87_04050</name>
</gene>
<dbReference type="InterPro" id="IPR023397">
    <property type="entry name" value="SAM-dep_MeTrfase_MraW_recog"/>
</dbReference>
<evidence type="ECO:0000256" key="7">
    <source>
        <dbReference type="HAMAP-Rule" id="MF_01007"/>
    </source>
</evidence>
<proteinExistence type="inferred from homology"/>
<evidence type="ECO:0000313" key="8">
    <source>
        <dbReference type="EMBL" id="OGI52711.1"/>
    </source>
</evidence>
<dbReference type="NCBIfam" id="TIGR00006">
    <property type="entry name" value="16S rRNA (cytosine(1402)-N(4))-methyltransferase RsmH"/>
    <property type="match status" value="1"/>
</dbReference>
<dbReference type="EMBL" id="MFTC01000009">
    <property type="protein sequence ID" value="OGI52711.1"/>
    <property type="molecule type" value="Genomic_DNA"/>
</dbReference>
<accession>A0A1F6U5S3</accession>
<keyword evidence="2 7" id="KW-0963">Cytoplasm</keyword>
<dbReference type="SUPFAM" id="SSF53335">
    <property type="entry name" value="S-adenosyl-L-methionine-dependent methyltransferases"/>
    <property type="match status" value="1"/>
</dbReference>
<dbReference type="HAMAP" id="MF_01007">
    <property type="entry name" value="16SrRNA_methyltr_H"/>
    <property type="match status" value="1"/>
</dbReference>
<evidence type="ECO:0000256" key="3">
    <source>
        <dbReference type="ARBA" id="ARBA00022552"/>
    </source>
</evidence>
<feature type="binding site" evidence="7">
    <location>
        <position position="80"/>
    </location>
    <ligand>
        <name>S-adenosyl-L-methionine</name>
        <dbReference type="ChEBI" id="CHEBI:59789"/>
    </ligand>
</feature>
<organism evidence="8 9">
    <name type="scientific">Candidatus Muproteobacteria bacterium RIFCSPLOWO2_01_FULL_60_18</name>
    <dbReference type="NCBI Taxonomy" id="1817768"/>
    <lineage>
        <taxon>Bacteria</taxon>
        <taxon>Pseudomonadati</taxon>
        <taxon>Pseudomonadota</taxon>
        <taxon>Candidatus Muproteobacteria</taxon>
    </lineage>
</organism>
<dbReference type="Pfam" id="PF01795">
    <property type="entry name" value="Methyltransf_5"/>
    <property type="match status" value="1"/>
</dbReference>
<keyword evidence="5 7" id="KW-0808">Transferase</keyword>